<dbReference type="PANTHER" id="PTHR35008:SF8">
    <property type="entry name" value="ALCOHOL DEHYDROGENASE CYTOCHROME C SUBUNIT"/>
    <property type="match status" value="1"/>
</dbReference>
<evidence type="ECO:0000256" key="4">
    <source>
        <dbReference type="PROSITE-ProRule" id="PRU00433"/>
    </source>
</evidence>
<dbReference type="GO" id="GO:0009055">
    <property type="term" value="F:electron transfer activity"/>
    <property type="evidence" value="ECO:0007669"/>
    <property type="project" value="InterPro"/>
</dbReference>
<keyword evidence="2 4" id="KW-0479">Metal-binding</keyword>
<name>A0A2W2DNF6_9ACTN</name>
<feature type="domain" description="Cytochrome c" evidence="7">
    <location>
        <begin position="147"/>
        <end position="225"/>
    </location>
</feature>
<dbReference type="GO" id="GO:0046872">
    <property type="term" value="F:metal ion binding"/>
    <property type="evidence" value="ECO:0007669"/>
    <property type="project" value="UniProtKB-KW"/>
</dbReference>
<evidence type="ECO:0000313" key="8">
    <source>
        <dbReference type="EMBL" id="PZG02430.1"/>
    </source>
</evidence>
<dbReference type="OrthoDB" id="9811281at2"/>
<dbReference type="SUPFAM" id="SSF46626">
    <property type="entry name" value="Cytochrome c"/>
    <property type="match status" value="2"/>
</dbReference>
<dbReference type="Proteomes" id="UP000248749">
    <property type="component" value="Unassembled WGS sequence"/>
</dbReference>
<evidence type="ECO:0000256" key="3">
    <source>
        <dbReference type="ARBA" id="ARBA00023004"/>
    </source>
</evidence>
<dbReference type="PROSITE" id="PS51007">
    <property type="entry name" value="CYTC"/>
    <property type="match status" value="2"/>
</dbReference>
<keyword evidence="3 4" id="KW-0408">Iron</keyword>
<keyword evidence="9" id="KW-1185">Reference proteome</keyword>
<proteinExistence type="predicted"/>
<dbReference type="InterPro" id="IPR036909">
    <property type="entry name" value="Cyt_c-like_dom_sf"/>
</dbReference>
<keyword evidence="6" id="KW-1133">Transmembrane helix</keyword>
<feature type="region of interest" description="Disordered" evidence="5">
    <location>
        <begin position="96"/>
        <end position="121"/>
    </location>
</feature>
<protein>
    <submittedName>
        <fullName evidence="8">Cytochrome C</fullName>
    </submittedName>
</protein>
<dbReference type="Gene3D" id="1.10.760.10">
    <property type="entry name" value="Cytochrome c-like domain"/>
    <property type="match status" value="2"/>
</dbReference>
<evidence type="ECO:0000313" key="9">
    <source>
        <dbReference type="Proteomes" id="UP000248749"/>
    </source>
</evidence>
<accession>A0A2W2DNF6</accession>
<dbReference type="EMBL" id="POUB01000008">
    <property type="protein sequence ID" value="PZG02430.1"/>
    <property type="molecule type" value="Genomic_DNA"/>
</dbReference>
<reference evidence="8 9" key="1">
    <citation type="submission" date="2018-01" db="EMBL/GenBank/DDBJ databases">
        <title>Draft genome sequence of Salinispora sp. 13K206.</title>
        <authorList>
            <person name="Sahin N."/>
            <person name="Saygin H."/>
            <person name="Ay H."/>
        </authorList>
    </citation>
    <scope>NUCLEOTIDE SEQUENCE [LARGE SCALE GENOMIC DNA]</scope>
    <source>
        <strain evidence="8 9">13K206</strain>
    </source>
</reference>
<keyword evidence="6" id="KW-0472">Membrane</keyword>
<evidence type="ECO:0000259" key="7">
    <source>
        <dbReference type="PROSITE" id="PS51007"/>
    </source>
</evidence>
<evidence type="ECO:0000256" key="1">
    <source>
        <dbReference type="ARBA" id="ARBA00022617"/>
    </source>
</evidence>
<organism evidence="8 9">
    <name type="scientific">Micromonospora deserti</name>
    <dbReference type="NCBI Taxonomy" id="2070366"/>
    <lineage>
        <taxon>Bacteria</taxon>
        <taxon>Bacillati</taxon>
        <taxon>Actinomycetota</taxon>
        <taxon>Actinomycetes</taxon>
        <taxon>Micromonosporales</taxon>
        <taxon>Micromonosporaceae</taxon>
        <taxon>Micromonospora</taxon>
    </lineage>
</organism>
<dbReference type="Pfam" id="PF00034">
    <property type="entry name" value="Cytochrom_C"/>
    <property type="match status" value="1"/>
</dbReference>
<gene>
    <name evidence="8" type="ORF">C1I99_02295</name>
</gene>
<dbReference type="InterPro" id="IPR009056">
    <property type="entry name" value="Cyt_c-like_dom"/>
</dbReference>
<dbReference type="PANTHER" id="PTHR35008">
    <property type="entry name" value="BLL4482 PROTEIN-RELATED"/>
    <property type="match status" value="1"/>
</dbReference>
<feature type="transmembrane region" description="Helical" evidence="6">
    <location>
        <begin position="247"/>
        <end position="266"/>
    </location>
</feature>
<feature type="domain" description="Cytochrome c" evidence="7">
    <location>
        <begin position="58"/>
        <end position="136"/>
    </location>
</feature>
<comment type="caution">
    <text evidence="8">The sequence shown here is derived from an EMBL/GenBank/DDBJ whole genome shotgun (WGS) entry which is preliminary data.</text>
</comment>
<evidence type="ECO:0000256" key="2">
    <source>
        <dbReference type="ARBA" id="ARBA00022723"/>
    </source>
</evidence>
<dbReference type="RefSeq" id="WP_111132494.1">
    <property type="nucleotide sequence ID" value="NZ_POUB01000008.1"/>
</dbReference>
<evidence type="ECO:0000256" key="6">
    <source>
        <dbReference type="SAM" id="Phobius"/>
    </source>
</evidence>
<keyword evidence="1 4" id="KW-0349">Heme</keyword>
<dbReference type="Pfam" id="PF13442">
    <property type="entry name" value="Cytochrome_CBB3"/>
    <property type="match status" value="1"/>
</dbReference>
<sequence>MPATEWGRFQVRHAVPAGRLATLAVACMFGLPPAVPPASTAASPPVSSLAAELPRAPQDADRGALLYYRDCAGCHGQRGTGTTQGPPIAEAGAASVDFQVGTGRMPPSSREGDRRSGPAYPPEDIDALVRYVAGFGDGPPIPEVEPGDVATGQALYLVNCAACHSATGAGGALPGGRTAPALDRATAVQVAEAVRVGPGAMPAYPASLLDDREVNAIVAYVEVLQNKRQDLDPGGLALGRIGPLYEGLVGLAVAALLLVLLGRWLGRRESKGASG</sequence>
<keyword evidence="6" id="KW-0812">Transmembrane</keyword>
<dbReference type="AlphaFoldDB" id="A0A2W2DNF6"/>
<evidence type="ECO:0000256" key="5">
    <source>
        <dbReference type="SAM" id="MobiDB-lite"/>
    </source>
</evidence>
<dbReference type="GO" id="GO:0020037">
    <property type="term" value="F:heme binding"/>
    <property type="evidence" value="ECO:0007669"/>
    <property type="project" value="InterPro"/>
</dbReference>
<dbReference type="InterPro" id="IPR051459">
    <property type="entry name" value="Cytochrome_c-type_DH"/>
</dbReference>